<keyword evidence="1 4" id="KW-0732">Signal</keyword>
<accession>A0A829YD40</accession>
<sequence>MARLSIPAFLLAPLALSVALFAPIAGAQTQLKIAVVNVPRLLEEAPQAKSAMQALQDEFSPRQREMAAQQKDLKAKEEKLQRDGAVMAENERRNSEKELREGQRDLARKQNEYVEDLNVRRNEELGKLQRSLLQEVQTYARSSGFDLVVGDGVLFVNESLDITPQILTALQARAKTGGGPKPATPPAKPASPPAKQ</sequence>
<evidence type="ECO:0000256" key="2">
    <source>
        <dbReference type="PIRNR" id="PIRNR002094"/>
    </source>
</evidence>
<feature type="chain" id="PRO_5032882713" evidence="4">
    <location>
        <begin position="28"/>
        <end position="196"/>
    </location>
</feature>
<dbReference type="GO" id="GO:0050821">
    <property type="term" value="P:protein stabilization"/>
    <property type="evidence" value="ECO:0007669"/>
    <property type="project" value="TreeGrafter"/>
</dbReference>
<feature type="signal peptide" evidence="4">
    <location>
        <begin position="1"/>
        <end position="27"/>
    </location>
</feature>
<proteinExistence type="inferred from homology"/>
<dbReference type="SMART" id="SM00935">
    <property type="entry name" value="OmpH"/>
    <property type="match status" value="1"/>
</dbReference>
<dbReference type="PIRSF" id="PIRSF002094">
    <property type="entry name" value="OMP26_Skp"/>
    <property type="match status" value="1"/>
</dbReference>
<gene>
    <name evidence="5" type="primary">skp</name>
    <name evidence="5" type="ORF">GCM10011487_27480</name>
</gene>
<dbReference type="Gene3D" id="3.30.910.20">
    <property type="entry name" value="Skp domain"/>
    <property type="match status" value="1"/>
</dbReference>
<dbReference type="Pfam" id="PF03938">
    <property type="entry name" value="OmpH"/>
    <property type="match status" value="1"/>
</dbReference>
<protein>
    <submittedName>
        <fullName evidence="5">Chaperone protein Skp</fullName>
    </submittedName>
</protein>
<comment type="caution">
    <text evidence="5">The sequence shown here is derived from an EMBL/GenBank/DDBJ whole genome shotgun (WGS) entry which is preliminary data.</text>
</comment>
<evidence type="ECO:0000256" key="3">
    <source>
        <dbReference type="SAM" id="MobiDB-lite"/>
    </source>
</evidence>
<dbReference type="Proteomes" id="UP000445000">
    <property type="component" value="Unassembled WGS sequence"/>
</dbReference>
<feature type="compositionally biased region" description="Pro residues" evidence="3">
    <location>
        <begin position="182"/>
        <end position="196"/>
    </location>
</feature>
<dbReference type="EMBL" id="BLJN01000002">
    <property type="protein sequence ID" value="GFE80748.1"/>
    <property type="molecule type" value="Genomic_DNA"/>
</dbReference>
<feature type="compositionally biased region" description="Basic and acidic residues" evidence="3">
    <location>
        <begin position="89"/>
        <end position="105"/>
    </location>
</feature>
<dbReference type="SUPFAM" id="SSF111384">
    <property type="entry name" value="OmpH-like"/>
    <property type="match status" value="1"/>
</dbReference>
<dbReference type="GO" id="GO:0051082">
    <property type="term" value="F:unfolded protein binding"/>
    <property type="evidence" value="ECO:0007669"/>
    <property type="project" value="InterPro"/>
</dbReference>
<feature type="region of interest" description="Disordered" evidence="3">
    <location>
        <begin position="72"/>
        <end position="105"/>
    </location>
</feature>
<keyword evidence="6" id="KW-1185">Reference proteome</keyword>
<evidence type="ECO:0000313" key="5">
    <source>
        <dbReference type="EMBL" id="GFE80748.1"/>
    </source>
</evidence>
<dbReference type="InterPro" id="IPR024930">
    <property type="entry name" value="Skp_dom_sf"/>
</dbReference>
<dbReference type="PANTHER" id="PTHR35089:SF1">
    <property type="entry name" value="CHAPERONE PROTEIN SKP"/>
    <property type="match status" value="1"/>
</dbReference>
<dbReference type="PANTHER" id="PTHR35089">
    <property type="entry name" value="CHAPERONE PROTEIN SKP"/>
    <property type="match status" value="1"/>
</dbReference>
<dbReference type="InterPro" id="IPR005632">
    <property type="entry name" value="Chaperone_Skp"/>
</dbReference>
<feature type="compositionally biased region" description="Basic and acidic residues" evidence="3">
    <location>
        <begin position="72"/>
        <end position="82"/>
    </location>
</feature>
<feature type="region of interest" description="Disordered" evidence="3">
    <location>
        <begin position="171"/>
        <end position="196"/>
    </location>
</feature>
<dbReference type="GO" id="GO:0005829">
    <property type="term" value="C:cytosol"/>
    <property type="evidence" value="ECO:0007669"/>
    <property type="project" value="TreeGrafter"/>
</dbReference>
<evidence type="ECO:0000256" key="1">
    <source>
        <dbReference type="ARBA" id="ARBA00022729"/>
    </source>
</evidence>
<reference evidence="6" key="1">
    <citation type="submission" date="2020-01" db="EMBL/GenBank/DDBJ databases">
        <title>'Steroidobacter agaridevorans' sp. nov., agar-degrading bacteria isolated from rhizosphere soils.</title>
        <authorList>
            <person name="Ikenaga M."/>
            <person name="Kataoka M."/>
            <person name="Murouchi A."/>
            <person name="Katsuragi S."/>
            <person name="Sakai M."/>
        </authorList>
    </citation>
    <scope>NUCLEOTIDE SEQUENCE [LARGE SCALE GENOMIC DNA]</scope>
    <source>
        <strain evidence="6">YU21-B</strain>
    </source>
</reference>
<evidence type="ECO:0000256" key="4">
    <source>
        <dbReference type="SAM" id="SignalP"/>
    </source>
</evidence>
<dbReference type="RefSeq" id="WP_161812391.1">
    <property type="nucleotide sequence ID" value="NZ_BLJN01000002.1"/>
</dbReference>
<evidence type="ECO:0000313" key="6">
    <source>
        <dbReference type="Proteomes" id="UP000445000"/>
    </source>
</evidence>
<dbReference type="AlphaFoldDB" id="A0A829YD40"/>
<comment type="similarity">
    <text evidence="2">Belongs to the skp family.</text>
</comment>
<name>A0A829YD40_9GAMM</name>
<organism evidence="5 6">
    <name type="scientific">Steroidobacter agaridevorans</name>
    <dbReference type="NCBI Taxonomy" id="2695856"/>
    <lineage>
        <taxon>Bacteria</taxon>
        <taxon>Pseudomonadati</taxon>
        <taxon>Pseudomonadota</taxon>
        <taxon>Gammaproteobacteria</taxon>
        <taxon>Steroidobacterales</taxon>
        <taxon>Steroidobacteraceae</taxon>
        <taxon>Steroidobacter</taxon>
    </lineage>
</organism>